<dbReference type="Proteomes" id="UP000234681">
    <property type="component" value="Chromosome 2"/>
</dbReference>
<protein>
    <submittedName>
        <fullName evidence="1">RCG62799</fullName>
    </submittedName>
</protein>
<dbReference type="EMBL" id="CH473976">
    <property type="protein sequence ID" value="EDM00789.1"/>
    <property type="molecule type" value="Genomic_DNA"/>
</dbReference>
<name>A6J600_RAT</name>
<reference evidence="1 2" key="1">
    <citation type="submission" date="2005-09" db="EMBL/GenBank/DDBJ databases">
        <authorList>
            <person name="Mural R.J."/>
            <person name="Li P.W."/>
            <person name="Adams M.D."/>
            <person name="Amanatides P.G."/>
            <person name="Baden-Tillson H."/>
            <person name="Barnstead M."/>
            <person name="Chin S.H."/>
            <person name="Dew I."/>
            <person name="Evans C.A."/>
            <person name="Ferriera S."/>
            <person name="Flanigan M."/>
            <person name="Fosler C."/>
            <person name="Glodek A."/>
            <person name="Gu Z."/>
            <person name="Holt R.A."/>
            <person name="Jennings D."/>
            <person name="Kraft C.L."/>
            <person name="Lu F."/>
            <person name="Nguyen T."/>
            <person name="Nusskern D.R."/>
            <person name="Pfannkoch C.M."/>
            <person name="Sitter C."/>
            <person name="Sutton G.G."/>
            <person name="Venter J.C."/>
            <person name="Wang Z."/>
            <person name="Woodage T."/>
            <person name="Zheng X.H."/>
            <person name="Zhong F."/>
        </authorList>
    </citation>
    <scope>NUCLEOTIDE SEQUENCE [LARGE SCALE GENOMIC DNA]</scope>
    <source>
        <strain>BN</strain>
        <strain evidence="2">Sprague-Dawley</strain>
    </source>
</reference>
<gene>
    <name evidence="1" type="ORF">rCG_62799</name>
</gene>
<organism evidence="1 2">
    <name type="scientific">Rattus norvegicus</name>
    <name type="common">Rat</name>
    <dbReference type="NCBI Taxonomy" id="10116"/>
    <lineage>
        <taxon>Eukaryota</taxon>
        <taxon>Metazoa</taxon>
        <taxon>Chordata</taxon>
        <taxon>Craniata</taxon>
        <taxon>Vertebrata</taxon>
        <taxon>Euteleostomi</taxon>
        <taxon>Mammalia</taxon>
        <taxon>Eutheria</taxon>
        <taxon>Euarchontoglires</taxon>
        <taxon>Glires</taxon>
        <taxon>Rodentia</taxon>
        <taxon>Myomorpha</taxon>
        <taxon>Muroidea</taxon>
        <taxon>Muridae</taxon>
        <taxon>Murinae</taxon>
        <taxon>Rattus</taxon>
    </lineage>
</organism>
<accession>A6J600</accession>
<evidence type="ECO:0000313" key="2">
    <source>
        <dbReference type="Proteomes" id="UP000234681"/>
    </source>
</evidence>
<proteinExistence type="predicted"/>
<dbReference type="AlphaFoldDB" id="A6J600"/>
<evidence type="ECO:0000313" key="1">
    <source>
        <dbReference type="EMBL" id="EDM00789.1"/>
    </source>
</evidence>
<sequence length="63" mass="7213">MAVNDDDVLKKLESKGAEVGQLVEQLKPQVALLKEKAILQATWREEKKLRVEKAELKKEILKN</sequence>